<keyword evidence="7" id="KW-0963">Cytoplasm</keyword>
<keyword evidence="5 7" id="KW-0694">RNA-binding</keyword>
<dbReference type="SUPFAM" id="SSF54814">
    <property type="entry name" value="Prokaryotic type KH domain (KH-domain type II)"/>
    <property type="match status" value="1"/>
</dbReference>
<comment type="similarity">
    <text evidence="1 7 8 9">Belongs to the TRAFAC class TrmE-Era-EngA-EngB-Septin-like GTPase superfamily. Era GTPase family.</text>
</comment>
<dbReference type="HAMAP" id="MF_00367">
    <property type="entry name" value="GTPase_Era"/>
    <property type="match status" value="1"/>
</dbReference>
<dbReference type="SUPFAM" id="SSF52540">
    <property type="entry name" value="P-loop containing nucleoside triphosphate hydrolases"/>
    <property type="match status" value="1"/>
</dbReference>
<keyword evidence="4 7" id="KW-0547">Nucleotide-binding</keyword>
<dbReference type="GO" id="GO:0005525">
    <property type="term" value="F:GTP binding"/>
    <property type="evidence" value="ECO:0007669"/>
    <property type="project" value="UniProtKB-UniRule"/>
</dbReference>
<dbReference type="EMBL" id="PTQZ01000001">
    <property type="protein sequence ID" value="PQA52350.1"/>
    <property type="molecule type" value="Genomic_DNA"/>
</dbReference>
<dbReference type="NCBIfam" id="TIGR00436">
    <property type="entry name" value="era"/>
    <property type="match status" value="1"/>
</dbReference>
<protein>
    <recommendedName>
        <fullName evidence="2 7">GTPase Era</fullName>
    </recommendedName>
</protein>
<dbReference type="CDD" id="cd22534">
    <property type="entry name" value="KH-II_Era"/>
    <property type="match status" value="1"/>
</dbReference>
<evidence type="ECO:0000256" key="9">
    <source>
        <dbReference type="RuleBase" id="RU003761"/>
    </source>
</evidence>
<dbReference type="GO" id="GO:0003924">
    <property type="term" value="F:GTPase activity"/>
    <property type="evidence" value="ECO:0007669"/>
    <property type="project" value="UniProtKB-UniRule"/>
</dbReference>
<evidence type="ECO:0000259" key="10">
    <source>
        <dbReference type="PROSITE" id="PS50823"/>
    </source>
</evidence>
<dbReference type="GO" id="GO:0070181">
    <property type="term" value="F:small ribosomal subunit rRNA binding"/>
    <property type="evidence" value="ECO:0007669"/>
    <property type="project" value="UniProtKB-UniRule"/>
</dbReference>
<keyword evidence="3 7" id="KW-0690">Ribosome biogenesis</keyword>
<evidence type="ECO:0000256" key="6">
    <source>
        <dbReference type="ARBA" id="ARBA00023134"/>
    </source>
</evidence>
<dbReference type="PANTHER" id="PTHR42698:SF1">
    <property type="entry name" value="GTPASE ERA, MITOCHONDRIAL"/>
    <property type="match status" value="1"/>
</dbReference>
<evidence type="ECO:0000256" key="2">
    <source>
        <dbReference type="ARBA" id="ARBA00020484"/>
    </source>
</evidence>
<dbReference type="InterPro" id="IPR009019">
    <property type="entry name" value="KH_sf_prok-type"/>
</dbReference>
<gene>
    <name evidence="7" type="primary">era</name>
    <name evidence="12" type="ORF">C5O18_00045</name>
</gene>
<evidence type="ECO:0000256" key="4">
    <source>
        <dbReference type="ARBA" id="ARBA00022741"/>
    </source>
</evidence>
<dbReference type="Gene3D" id="3.30.300.20">
    <property type="match status" value="1"/>
</dbReference>
<dbReference type="PRINTS" id="PR00326">
    <property type="entry name" value="GTP1OBG"/>
</dbReference>
<feature type="region of interest" description="G5" evidence="8">
    <location>
        <begin position="175"/>
        <end position="177"/>
    </location>
</feature>
<dbReference type="Proteomes" id="UP000243900">
    <property type="component" value="Unassembled WGS sequence"/>
</dbReference>
<evidence type="ECO:0000256" key="8">
    <source>
        <dbReference type="PROSITE-ProRule" id="PRU01050"/>
    </source>
</evidence>
<dbReference type="InterPro" id="IPR005225">
    <property type="entry name" value="Small_GTP-bd"/>
</dbReference>
<keyword evidence="13" id="KW-1185">Reference proteome</keyword>
<feature type="region of interest" description="G2" evidence="8">
    <location>
        <begin position="62"/>
        <end position="66"/>
    </location>
</feature>
<comment type="function">
    <text evidence="7">An essential GTPase that binds both GDP and GTP, with rapid nucleotide exchange. Plays a role in 16S rRNA processing and 30S ribosomal subunit biogenesis and possibly also in cell cycle regulation and energy metabolism.</text>
</comment>
<feature type="region of interest" description="G3" evidence="8">
    <location>
        <begin position="83"/>
        <end position="86"/>
    </location>
</feature>
<dbReference type="NCBIfam" id="NF000908">
    <property type="entry name" value="PRK00089.1"/>
    <property type="match status" value="1"/>
</dbReference>
<dbReference type="PANTHER" id="PTHR42698">
    <property type="entry name" value="GTPASE ERA"/>
    <property type="match status" value="1"/>
</dbReference>
<dbReference type="InterPro" id="IPR006073">
    <property type="entry name" value="GTP-bd"/>
</dbReference>
<evidence type="ECO:0000256" key="1">
    <source>
        <dbReference type="ARBA" id="ARBA00007921"/>
    </source>
</evidence>
<keyword evidence="6 7" id="KW-0342">GTP-binding</keyword>
<dbReference type="GO" id="GO:0000028">
    <property type="term" value="P:ribosomal small subunit assembly"/>
    <property type="evidence" value="ECO:0007669"/>
    <property type="project" value="TreeGrafter"/>
</dbReference>
<dbReference type="GO" id="GO:0005886">
    <property type="term" value="C:plasma membrane"/>
    <property type="evidence" value="ECO:0007669"/>
    <property type="project" value="UniProtKB-SubCell"/>
</dbReference>
<dbReference type="InterPro" id="IPR030388">
    <property type="entry name" value="G_ERA_dom"/>
</dbReference>
<dbReference type="NCBIfam" id="TIGR00231">
    <property type="entry name" value="small_GTP"/>
    <property type="match status" value="1"/>
</dbReference>
<evidence type="ECO:0000256" key="7">
    <source>
        <dbReference type="HAMAP-Rule" id="MF_00367"/>
    </source>
</evidence>
<dbReference type="FunFam" id="3.30.300.20:FF:000003">
    <property type="entry name" value="GTPase Era"/>
    <property type="match status" value="1"/>
</dbReference>
<feature type="region of interest" description="G1" evidence="8">
    <location>
        <begin position="36"/>
        <end position="43"/>
    </location>
</feature>
<comment type="subunit">
    <text evidence="7">Monomer.</text>
</comment>
<organism evidence="12 13">
    <name type="scientific">Amnimonas aquatica</name>
    <dbReference type="NCBI Taxonomy" id="2094561"/>
    <lineage>
        <taxon>Bacteria</taxon>
        <taxon>Pseudomonadati</taxon>
        <taxon>Pseudomonadota</taxon>
        <taxon>Gammaproteobacteria</taxon>
        <taxon>Moraxellales</taxon>
        <taxon>Moraxellaceae</taxon>
        <taxon>Amnimonas</taxon>
    </lineage>
</organism>
<keyword evidence="7" id="KW-0472">Membrane</keyword>
<dbReference type="InterPro" id="IPR027417">
    <property type="entry name" value="P-loop_NTPase"/>
</dbReference>
<evidence type="ECO:0000256" key="3">
    <source>
        <dbReference type="ARBA" id="ARBA00022517"/>
    </source>
</evidence>
<keyword evidence="7" id="KW-1003">Cell membrane</keyword>
<dbReference type="PROSITE" id="PS50823">
    <property type="entry name" value="KH_TYPE_2"/>
    <property type="match status" value="1"/>
</dbReference>
<dbReference type="InterPro" id="IPR015946">
    <property type="entry name" value="KH_dom-like_a/b"/>
</dbReference>
<reference evidence="13" key="1">
    <citation type="submission" date="2018-02" db="EMBL/GenBank/DDBJ databases">
        <title>Genome sequencing of Solimonas sp. HR-BB.</title>
        <authorList>
            <person name="Lee Y."/>
            <person name="Jeon C.O."/>
        </authorList>
    </citation>
    <scope>NUCLEOTIDE SEQUENCE [LARGE SCALE GENOMIC DNA]</scope>
    <source>
        <strain evidence="13">HR-E</strain>
    </source>
</reference>
<dbReference type="FunFam" id="3.40.50.300:FF:000094">
    <property type="entry name" value="GTPase Era"/>
    <property type="match status" value="1"/>
</dbReference>
<feature type="region of interest" description="G4" evidence="8">
    <location>
        <begin position="145"/>
        <end position="148"/>
    </location>
</feature>
<dbReference type="Gene3D" id="3.40.50.300">
    <property type="entry name" value="P-loop containing nucleotide triphosphate hydrolases"/>
    <property type="match status" value="1"/>
</dbReference>
<accession>A0A2P6AVI2</accession>
<dbReference type="InterPro" id="IPR004044">
    <property type="entry name" value="KH_dom_type_2"/>
</dbReference>
<dbReference type="RefSeq" id="WP_105190848.1">
    <property type="nucleotide sequence ID" value="NZ_PTQZ01000001.1"/>
</dbReference>
<evidence type="ECO:0000313" key="12">
    <source>
        <dbReference type="EMBL" id="PQA52350.1"/>
    </source>
</evidence>
<dbReference type="PROSITE" id="PS51713">
    <property type="entry name" value="G_ERA"/>
    <property type="match status" value="1"/>
</dbReference>
<comment type="caution">
    <text evidence="12">The sequence shown here is derived from an EMBL/GenBank/DDBJ whole genome shotgun (WGS) entry which is preliminary data.</text>
</comment>
<feature type="binding site" evidence="7">
    <location>
        <begin position="36"/>
        <end position="43"/>
    </location>
    <ligand>
        <name>GTP</name>
        <dbReference type="ChEBI" id="CHEBI:37565"/>
    </ligand>
</feature>
<feature type="binding site" evidence="7">
    <location>
        <begin position="83"/>
        <end position="87"/>
    </location>
    <ligand>
        <name>GTP</name>
        <dbReference type="ChEBI" id="CHEBI:37565"/>
    </ligand>
</feature>
<feature type="binding site" evidence="7">
    <location>
        <begin position="145"/>
        <end position="148"/>
    </location>
    <ligand>
        <name>GTP</name>
        <dbReference type="ChEBI" id="CHEBI:37565"/>
    </ligand>
</feature>
<dbReference type="InterPro" id="IPR005662">
    <property type="entry name" value="GTPase_Era-like"/>
</dbReference>
<dbReference type="Pfam" id="PF07650">
    <property type="entry name" value="KH_2"/>
    <property type="match status" value="1"/>
</dbReference>
<dbReference type="OrthoDB" id="9805918at2"/>
<dbReference type="GO" id="GO:0043024">
    <property type="term" value="F:ribosomal small subunit binding"/>
    <property type="evidence" value="ECO:0007669"/>
    <property type="project" value="TreeGrafter"/>
</dbReference>
<name>A0A2P6AVI2_9GAMM</name>
<dbReference type="Pfam" id="PF01926">
    <property type="entry name" value="MMR_HSR1"/>
    <property type="match status" value="1"/>
</dbReference>
<evidence type="ECO:0000256" key="5">
    <source>
        <dbReference type="ARBA" id="ARBA00022884"/>
    </source>
</evidence>
<sequence length="320" mass="35852">MASNDDVISNFFGQGGAGDQPAWPADYRCGYVSIVGRPNVGKSTLLNHILGQKLAITSRKPQTTRHRMLGIVTRDNVQAIYVDTPGIHGQERKAINRYMNRAASSALKDVDVVLFVVDGLKWSPDDELVLEKLQKISLPVLLVINKVDTVEDKAALLPHIEQLTQRLPFAEVVPVSALKGHNLDRLHDAVGQRLPFSPPFYDEDQITDRSQRFLAAEMVREKIMRQLGEEVPYELTVEIEEFKQEGRLLRISACILVEREGQKKIVIGDNGQRLKLIGTEARIDMEKLFGSKIMLSLWVKIKGGWSDDERALKSLGYGDA</sequence>
<evidence type="ECO:0000313" key="13">
    <source>
        <dbReference type="Proteomes" id="UP000243900"/>
    </source>
</evidence>
<keyword evidence="7" id="KW-0699">rRNA-binding</keyword>
<feature type="domain" description="KH type-2" evidence="10">
    <location>
        <begin position="219"/>
        <end position="303"/>
    </location>
</feature>
<proteinExistence type="inferred from homology"/>
<feature type="domain" description="Era-type G" evidence="11">
    <location>
        <begin position="28"/>
        <end position="196"/>
    </location>
</feature>
<comment type="subcellular location">
    <subcellularLocation>
        <location evidence="7">Cytoplasm</location>
    </subcellularLocation>
    <subcellularLocation>
        <location evidence="7">Cell membrane</location>
        <topology evidence="7">Peripheral membrane protein</topology>
    </subcellularLocation>
</comment>
<dbReference type="AlphaFoldDB" id="A0A2P6AVI2"/>
<dbReference type="GO" id="GO:0005829">
    <property type="term" value="C:cytosol"/>
    <property type="evidence" value="ECO:0007669"/>
    <property type="project" value="TreeGrafter"/>
</dbReference>
<evidence type="ECO:0000259" key="11">
    <source>
        <dbReference type="PROSITE" id="PS51713"/>
    </source>
</evidence>
<dbReference type="CDD" id="cd04163">
    <property type="entry name" value="Era"/>
    <property type="match status" value="1"/>
</dbReference>